<dbReference type="InterPro" id="IPR000198">
    <property type="entry name" value="RhoGAP_dom"/>
</dbReference>
<dbReference type="PROSITE" id="PS00478">
    <property type="entry name" value="LIM_DOMAIN_1"/>
    <property type="match status" value="2"/>
</dbReference>
<dbReference type="GO" id="GO:0005737">
    <property type="term" value="C:cytoplasm"/>
    <property type="evidence" value="ECO:0007669"/>
    <property type="project" value="TreeGrafter"/>
</dbReference>
<dbReference type="PROSITE" id="PS50023">
    <property type="entry name" value="LIM_DOMAIN_2"/>
    <property type="match status" value="1"/>
</dbReference>
<dbReference type="EMBL" id="CP119918">
    <property type="protein sequence ID" value="WFD15988.1"/>
    <property type="molecule type" value="Genomic_DNA"/>
</dbReference>
<evidence type="ECO:0000256" key="5">
    <source>
        <dbReference type="SAM" id="Coils"/>
    </source>
</evidence>
<dbReference type="AlphaFoldDB" id="A0AAJ5Z0Y1"/>
<dbReference type="SMART" id="SM00132">
    <property type="entry name" value="LIM"/>
    <property type="match status" value="2"/>
</dbReference>
<feature type="compositionally biased region" description="Basic and acidic residues" evidence="6">
    <location>
        <begin position="506"/>
        <end position="518"/>
    </location>
</feature>
<dbReference type="SMART" id="SM00324">
    <property type="entry name" value="RhoGAP"/>
    <property type="match status" value="1"/>
</dbReference>
<name>A0AAJ5Z0Y1_9BASI</name>
<feature type="compositionally biased region" description="Polar residues" evidence="6">
    <location>
        <begin position="537"/>
        <end position="560"/>
    </location>
</feature>
<feature type="compositionally biased region" description="Low complexity" evidence="6">
    <location>
        <begin position="706"/>
        <end position="721"/>
    </location>
</feature>
<dbReference type="InterPro" id="IPR001781">
    <property type="entry name" value="Znf_LIM"/>
</dbReference>
<dbReference type="GO" id="GO:0007165">
    <property type="term" value="P:signal transduction"/>
    <property type="evidence" value="ECO:0007669"/>
    <property type="project" value="InterPro"/>
</dbReference>
<organism evidence="9 10">
    <name type="scientific">Malassezia arunalokei</name>
    <dbReference type="NCBI Taxonomy" id="1514897"/>
    <lineage>
        <taxon>Eukaryota</taxon>
        <taxon>Fungi</taxon>
        <taxon>Dikarya</taxon>
        <taxon>Basidiomycota</taxon>
        <taxon>Ustilaginomycotina</taxon>
        <taxon>Malasseziomycetes</taxon>
        <taxon>Malasseziales</taxon>
        <taxon>Malasseziaceae</taxon>
        <taxon>Malassezia</taxon>
    </lineage>
</organism>
<evidence type="ECO:0000256" key="6">
    <source>
        <dbReference type="SAM" id="MobiDB-lite"/>
    </source>
</evidence>
<feature type="compositionally biased region" description="Pro residues" evidence="6">
    <location>
        <begin position="572"/>
        <end position="583"/>
    </location>
</feature>
<feature type="region of interest" description="Disordered" evidence="6">
    <location>
        <begin position="174"/>
        <end position="202"/>
    </location>
</feature>
<keyword evidence="10" id="KW-1185">Reference proteome</keyword>
<gene>
    <name evidence="9" type="primary">RGA2</name>
    <name evidence="9" type="ORF">MARU1_002020</name>
</gene>
<dbReference type="CDD" id="cd08368">
    <property type="entry name" value="LIM"/>
    <property type="match status" value="2"/>
</dbReference>
<dbReference type="Pfam" id="PF00620">
    <property type="entry name" value="RhoGAP"/>
    <property type="match status" value="1"/>
</dbReference>
<feature type="coiled-coil region" evidence="5">
    <location>
        <begin position="412"/>
        <end position="439"/>
    </location>
</feature>
<keyword evidence="1" id="KW-0343">GTPase activation</keyword>
<reference evidence="9 10" key="1">
    <citation type="submission" date="2023-03" db="EMBL/GenBank/DDBJ databases">
        <title>Mating type loci evolution in Malassezia.</title>
        <authorList>
            <person name="Coelho M.A."/>
        </authorList>
    </citation>
    <scope>NUCLEOTIDE SEQUENCE [LARGE SCALE GENOMIC DNA]</scope>
    <source>
        <strain evidence="9 10">CBS 13387</strain>
    </source>
</reference>
<dbReference type="Proteomes" id="UP001217582">
    <property type="component" value="Chromosome 3"/>
</dbReference>
<dbReference type="Gene3D" id="1.10.555.10">
    <property type="entry name" value="Rho GTPase activation protein"/>
    <property type="match status" value="1"/>
</dbReference>
<dbReference type="PANTHER" id="PTHR23176">
    <property type="entry name" value="RHO/RAC/CDC GTPASE-ACTIVATING PROTEIN"/>
    <property type="match status" value="1"/>
</dbReference>
<dbReference type="Pfam" id="PF00412">
    <property type="entry name" value="LIM"/>
    <property type="match status" value="2"/>
</dbReference>
<proteinExistence type="predicted"/>
<feature type="compositionally biased region" description="Low complexity" evidence="6">
    <location>
        <begin position="561"/>
        <end position="571"/>
    </location>
</feature>
<keyword evidence="4" id="KW-0440">LIM domain</keyword>
<dbReference type="GO" id="GO:0046872">
    <property type="term" value="F:metal ion binding"/>
    <property type="evidence" value="ECO:0007669"/>
    <property type="project" value="UniProtKB-KW"/>
</dbReference>
<accession>A0AAJ5Z0Y1</accession>
<evidence type="ECO:0000256" key="2">
    <source>
        <dbReference type="ARBA" id="ARBA00022723"/>
    </source>
</evidence>
<feature type="region of interest" description="Disordered" evidence="6">
    <location>
        <begin position="704"/>
        <end position="803"/>
    </location>
</feature>
<dbReference type="PROSITE" id="PS50238">
    <property type="entry name" value="RHOGAP"/>
    <property type="match status" value="1"/>
</dbReference>
<keyword evidence="2 4" id="KW-0479">Metal-binding</keyword>
<evidence type="ECO:0000313" key="10">
    <source>
        <dbReference type="Proteomes" id="UP001217582"/>
    </source>
</evidence>
<keyword evidence="5" id="KW-0175">Coiled coil</keyword>
<feature type="region of interest" description="Disordered" evidence="6">
    <location>
        <begin position="449"/>
        <end position="672"/>
    </location>
</feature>
<feature type="compositionally biased region" description="Polar residues" evidence="6">
    <location>
        <begin position="484"/>
        <end position="495"/>
    </location>
</feature>
<feature type="compositionally biased region" description="Polar residues" evidence="6">
    <location>
        <begin position="595"/>
        <end position="605"/>
    </location>
</feature>
<evidence type="ECO:0000259" key="7">
    <source>
        <dbReference type="PROSITE" id="PS50023"/>
    </source>
</evidence>
<feature type="compositionally biased region" description="Polar residues" evidence="6">
    <location>
        <begin position="631"/>
        <end position="654"/>
    </location>
</feature>
<feature type="domain" description="Rho-GAP" evidence="8">
    <location>
        <begin position="807"/>
        <end position="995"/>
    </location>
</feature>
<feature type="compositionally biased region" description="Low complexity" evidence="6">
    <location>
        <begin position="730"/>
        <end position="761"/>
    </location>
</feature>
<feature type="compositionally biased region" description="Low complexity" evidence="6">
    <location>
        <begin position="606"/>
        <end position="621"/>
    </location>
</feature>
<dbReference type="InterPro" id="IPR050729">
    <property type="entry name" value="Rho-GAP"/>
</dbReference>
<evidence type="ECO:0000313" key="9">
    <source>
        <dbReference type="EMBL" id="WFD15988.1"/>
    </source>
</evidence>
<feature type="domain" description="LIM zinc-binding" evidence="7">
    <location>
        <begin position="81"/>
        <end position="140"/>
    </location>
</feature>
<keyword evidence="3 4" id="KW-0862">Zinc</keyword>
<evidence type="ECO:0000256" key="4">
    <source>
        <dbReference type="PROSITE-ProRule" id="PRU00125"/>
    </source>
</evidence>
<protein>
    <submittedName>
        <fullName evidence="9">Rho-type gtpase-activating protein</fullName>
    </submittedName>
</protein>
<evidence type="ECO:0000256" key="3">
    <source>
        <dbReference type="ARBA" id="ARBA00022833"/>
    </source>
</evidence>
<dbReference type="Gene3D" id="2.10.110.10">
    <property type="entry name" value="Cysteine Rich Protein"/>
    <property type="match status" value="2"/>
</dbReference>
<dbReference type="InterPro" id="IPR008936">
    <property type="entry name" value="Rho_GTPase_activation_prot"/>
</dbReference>
<sequence length="1000" mass="109519">MTEGEVANRTNVMDDSIMAVLCETCQAEITDEEAADGVVHMAGAYWHMECFTCITCGRPVPFEQDNVLLVGSQPMCGGCTFNCISCGSPITDEVVLCGQDPYHTACFRCSACDQKMDAQSFSTVDGQVRCENCQDRSDALLAENKPPLVHAEVEQNRQAPPFHIDSAYHQETPYEASKNTTELPSEDARASHAPGDSQKPERLSDAIQSEILQVYYSSHNDGPTPPQEEIIQRNTTSHTSVSSTIQDLWTRVHSVTESDILRSLSMHDSEFEALISTPEFSARRSSIFGTRSPYVSGSISNSIKRSPVLDDNASSTSWSASHPEHATALLDEISQLQMQRHIALAELLSVQSAQQQHQSSDDKSVQNRVNMVLTSLLAHLDTIKGEYRRELESLLLMQHSVRQELKPMMQVRNTLMQESQSLAERIDEMTEHLSQLESQKDFEKMIDCRPPNEEIMPDAASDTRESFEETGSNAPAVSKELASGKTTSLSSSCADQSEHVPPNSTLEKELPAQDKAEDGASPPVQVPRNDLVWPSNEPDTSISLEDTASLSSTGPSNIPSAVTTNDPVAVTPVPPTRAVPPVPKVEKVPSSSPVFIQSATVPRNESSSSFSSHGLPSSSHSSSDRLDGIESTRSIPTPTPSVQAPSNNSSSPTTGLDRRDASLPPLPSPRKFRWIRPRIPNVSDLNAFGETLLLPAHELTRPLRLSSSPGGVSSGSKVSNSFDRQNEYRPAATSPAAANSTPEQMPSTSPHSSATPTLAPPVSALFTIPLTQDGPPLPARSKSHVTYAPQEPHVSTSPQPKVSMMGRPLCEQAELDGSNVPQLVRRCLEAIELHGLSDEGLYRKSGSTQQQRHIVQLFDNGASFDLCDEDEFNDISAITGVLKSYLRQLPEPLVPYSMHEKYIHIMETPDALSIPAMRLLLEQLPKPHYHTLQRLCTHLKVVHDHSHQTRMTARNLAIVFGPTIMHAREPSVELIETPVYARAVEFLIEHEAALFANQHT</sequence>
<dbReference type="PANTHER" id="PTHR23176:SF128">
    <property type="entry name" value="RHO GTPASE-ACTIVATING PROTEIN RGD1"/>
    <property type="match status" value="1"/>
</dbReference>
<dbReference type="SUPFAM" id="SSF48350">
    <property type="entry name" value="GTPase activation domain, GAP"/>
    <property type="match status" value="1"/>
</dbReference>
<evidence type="ECO:0000259" key="8">
    <source>
        <dbReference type="PROSITE" id="PS50238"/>
    </source>
</evidence>
<dbReference type="GO" id="GO:0005096">
    <property type="term" value="F:GTPase activator activity"/>
    <property type="evidence" value="ECO:0007669"/>
    <property type="project" value="UniProtKB-KW"/>
</dbReference>
<evidence type="ECO:0000256" key="1">
    <source>
        <dbReference type="ARBA" id="ARBA00022468"/>
    </source>
</evidence>
<dbReference type="CDD" id="cd00159">
    <property type="entry name" value="RhoGAP"/>
    <property type="match status" value="1"/>
</dbReference>